<gene>
    <name evidence="3" type="ORF">K432DRAFT_427727</name>
</gene>
<organism evidence="3 4">
    <name type="scientific">Lepidopterella palustris CBS 459.81</name>
    <dbReference type="NCBI Taxonomy" id="1314670"/>
    <lineage>
        <taxon>Eukaryota</taxon>
        <taxon>Fungi</taxon>
        <taxon>Dikarya</taxon>
        <taxon>Ascomycota</taxon>
        <taxon>Pezizomycotina</taxon>
        <taxon>Dothideomycetes</taxon>
        <taxon>Pleosporomycetidae</taxon>
        <taxon>Mytilinidiales</taxon>
        <taxon>Argynnaceae</taxon>
        <taxon>Lepidopterella</taxon>
    </lineage>
</organism>
<keyword evidence="2" id="KW-1133">Transmembrane helix</keyword>
<evidence type="ECO:0000256" key="1">
    <source>
        <dbReference type="SAM" id="MobiDB-lite"/>
    </source>
</evidence>
<name>A0A8E2E5J3_9PEZI</name>
<feature type="transmembrane region" description="Helical" evidence="2">
    <location>
        <begin position="20"/>
        <end position="43"/>
    </location>
</feature>
<dbReference type="OrthoDB" id="2898618at2759"/>
<proteinExistence type="predicted"/>
<evidence type="ECO:0000313" key="3">
    <source>
        <dbReference type="EMBL" id="OCK77800.1"/>
    </source>
</evidence>
<reference evidence="3 4" key="1">
    <citation type="journal article" date="2016" name="Nat. Commun.">
        <title>Ectomycorrhizal ecology is imprinted in the genome of the dominant symbiotic fungus Cenococcum geophilum.</title>
        <authorList>
            <consortium name="DOE Joint Genome Institute"/>
            <person name="Peter M."/>
            <person name="Kohler A."/>
            <person name="Ohm R.A."/>
            <person name="Kuo A."/>
            <person name="Krutzmann J."/>
            <person name="Morin E."/>
            <person name="Arend M."/>
            <person name="Barry K.W."/>
            <person name="Binder M."/>
            <person name="Choi C."/>
            <person name="Clum A."/>
            <person name="Copeland A."/>
            <person name="Grisel N."/>
            <person name="Haridas S."/>
            <person name="Kipfer T."/>
            <person name="LaButti K."/>
            <person name="Lindquist E."/>
            <person name="Lipzen A."/>
            <person name="Maire R."/>
            <person name="Meier B."/>
            <person name="Mihaltcheva S."/>
            <person name="Molinier V."/>
            <person name="Murat C."/>
            <person name="Poggeler S."/>
            <person name="Quandt C.A."/>
            <person name="Sperisen C."/>
            <person name="Tritt A."/>
            <person name="Tisserant E."/>
            <person name="Crous P.W."/>
            <person name="Henrissat B."/>
            <person name="Nehls U."/>
            <person name="Egli S."/>
            <person name="Spatafora J.W."/>
            <person name="Grigoriev I.V."/>
            <person name="Martin F.M."/>
        </authorList>
    </citation>
    <scope>NUCLEOTIDE SEQUENCE [LARGE SCALE GENOMIC DNA]</scope>
    <source>
        <strain evidence="3 4">CBS 459.81</strain>
    </source>
</reference>
<evidence type="ECO:0000256" key="2">
    <source>
        <dbReference type="SAM" id="Phobius"/>
    </source>
</evidence>
<sequence>MNKVNTVKHMRDTMLKDWSLWAPSMVTNTSAIVGVSAAFLPLLDATNRRRGWEDGKVSGHGHARHRNRDGFGEEGVEGMDEDDENLAQIVAVGRVEGFMREATVGLAYSARMAAAVHLGKMLTTMLAECGVRSNVVARGFFSMDARNGGQTDSPTESAWACIR</sequence>
<keyword evidence="4" id="KW-1185">Reference proteome</keyword>
<dbReference type="AlphaFoldDB" id="A0A8E2E5J3"/>
<keyword evidence="2" id="KW-0812">Transmembrane</keyword>
<keyword evidence="2" id="KW-0472">Membrane</keyword>
<accession>A0A8E2E5J3</accession>
<dbReference type="EMBL" id="KV745099">
    <property type="protein sequence ID" value="OCK77800.1"/>
    <property type="molecule type" value="Genomic_DNA"/>
</dbReference>
<feature type="region of interest" description="Disordered" evidence="1">
    <location>
        <begin position="54"/>
        <end position="78"/>
    </location>
</feature>
<dbReference type="Proteomes" id="UP000250266">
    <property type="component" value="Unassembled WGS sequence"/>
</dbReference>
<protein>
    <submittedName>
        <fullName evidence="3">Uncharacterized protein</fullName>
    </submittedName>
</protein>
<evidence type="ECO:0000313" key="4">
    <source>
        <dbReference type="Proteomes" id="UP000250266"/>
    </source>
</evidence>
<dbReference type="Gene3D" id="3.40.50.720">
    <property type="entry name" value="NAD(P)-binding Rossmann-like Domain"/>
    <property type="match status" value="1"/>
</dbReference>